<proteinExistence type="predicted"/>
<keyword evidence="1" id="KW-0732">Signal</keyword>
<dbReference type="EMBL" id="QFFG01000002">
    <property type="protein sequence ID" value="PWG05788.1"/>
    <property type="molecule type" value="Genomic_DNA"/>
</dbReference>
<dbReference type="Pfam" id="PF14092">
    <property type="entry name" value="DUF4270"/>
    <property type="match status" value="1"/>
</dbReference>
<dbReference type="Proteomes" id="UP000245670">
    <property type="component" value="Unassembled WGS sequence"/>
</dbReference>
<feature type="signal peptide" evidence="1">
    <location>
        <begin position="1"/>
        <end position="31"/>
    </location>
</feature>
<gene>
    <name evidence="2" type="ORF">DIS07_04910</name>
</gene>
<protein>
    <recommendedName>
        <fullName evidence="4">DUF4270 domain-containing protein</fullName>
    </recommendedName>
</protein>
<dbReference type="OrthoDB" id="1466062at2"/>
<name>A0A2U2JBS7_9FLAO</name>
<organism evidence="2 3">
    <name type="scientific">Polaribacter aquimarinus</name>
    <dbReference type="NCBI Taxonomy" id="2100726"/>
    <lineage>
        <taxon>Bacteria</taxon>
        <taxon>Pseudomonadati</taxon>
        <taxon>Bacteroidota</taxon>
        <taxon>Flavobacteriia</taxon>
        <taxon>Flavobacteriales</taxon>
        <taxon>Flavobacteriaceae</taxon>
    </lineage>
</organism>
<evidence type="ECO:0008006" key="4">
    <source>
        <dbReference type="Google" id="ProtNLM"/>
    </source>
</evidence>
<feature type="chain" id="PRO_5015638321" description="DUF4270 domain-containing protein" evidence="1">
    <location>
        <begin position="32"/>
        <end position="536"/>
    </location>
</feature>
<keyword evidence="3" id="KW-1185">Reference proteome</keyword>
<reference evidence="2 3" key="1">
    <citation type="submission" date="2018-05" db="EMBL/GenBank/DDBJ databases">
        <title>Polaribacter aquimarinus sp. nov., isolated from sediment in a sediment of sea.</title>
        <authorList>
            <person name="Lu D."/>
        </authorList>
    </citation>
    <scope>NUCLEOTIDE SEQUENCE [LARGE SCALE GENOMIC DNA]</scope>
    <source>
        <strain evidence="2 3">ZY113</strain>
    </source>
</reference>
<sequence>MRLINCKVVRKYYRKSTLACALALLFVSVISCEKDFAEIGTSVISNTKFGVKDTILEVFVTQKDIDAVRGDNIVVGSTGDFWLGVYANDDYEKIESSLVTQLATQGNITLNDGASETTTITTSMDNAFLKFPYVATLNGKKDVTVKINGKDSTFMVPSYTLDNVLGTTAKGVSLKVYRNNTYLSELDPQNPAKVNSYKSDAVYEKGDLLSKDANFTFIPNANDTIYIYDRYLKNGTSFKDTLKLTNANPFLTIPLDVNKIKTILFDKINSSELTTQEALNDYFRGLIIEASGDENSLVPFSFVNLGQQFLTPSLEINYTNTVENKSTNEVIDTIKNSISFRLTGIQNRIYKMTDEVNSPSSNQVIIQGMAGKGAEVKILQGNQLQELKSKNWLINDATLTFYIDQSRDTTAVPNRLFLYKEVQQQSVQIQDTHREGFATFSGLLQKENNKNTSYSFRITDHVSDVLGVNSLENSNLFLRVYNTTDNPILNNVLDTIVKSYNWDPRAVTIFNQNPSNGIIKGTKKAQLKISYTEKKK</sequence>
<dbReference type="InterPro" id="IPR025366">
    <property type="entry name" value="DUF4270"/>
</dbReference>
<comment type="caution">
    <text evidence="2">The sequence shown here is derived from an EMBL/GenBank/DDBJ whole genome shotgun (WGS) entry which is preliminary data.</text>
</comment>
<evidence type="ECO:0000313" key="2">
    <source>
        <dbReference type="EMBL" id="PWG05788.1"/>
    </source>
</evidence>
<evidence type="ECO:0000313" key="3">
    <source>
        <dbReference type="Proteomes" id="UP000245670"/>
    </source>
</evidence>
<evidence type="ECO:0000256" key="1">
    <source>
        <dbReference type="SAM" id="SignalP"/>
    </source>
</evidence>
<accession>A0A2U2JBS7</accession>
<dbReference type="AlphaFoldDB" id="A0A2U2JBS7"/>
<dbReference type="PROSITE" id="PS51257">
    <property type="entry name" value="PROKAR_LIPOPROTEIN"/>
    <property type="match status" value="1"/>
</dbReference>